<evidence type="ECO:0000313" key="1">
    <source>
        <dbReference type="EMBL" id="GGB55105.1"/>
    </source>
</evidence>
<protein>
    <recommendedName>
        <fullName evidence="3">CopG family transcriptional regulator</fullName>
    </recommendedName>
</protein>
<dbReference type="EMBL" id="BMKE01000048">
    <property type="protein sequence ID" value="GGB55105.1"/>
    <property type="molecule type" value="Genomic_DNA"/>
</dbReference>
<keyword evidence="2" id="KW-1185">Reference proteome</keyword>
<reference evidence="2" key="1">
    <citation type="journal article" date="2019" name="Int. J. Syst. Evol. Microbiol.">
        <title>The Global Catalogue of Microorganisms (GCM) 10K type strain sequencing project: providing services to taxonomists for standard genome sequencing and annotation.</title>
        <authorList>
            <consortium name="The Broad Institute Genomics Platform"/>
            <consortium name="The Broad Institute Genome Sequencing Center for Infectious Disease"/>
            <person name="Wu L."/>
            <person name="Ma J."/>
        </authorList>
    </citation>
    <scope>NUCLEOTIDE SEQUENCE [LARGE SCALE GENOMIC DNA]</scope>
    <source>
        <strain evidence="2">CGMCC 1.15923</strain>
    </source>
</reference>
<gene>
    <name evidence="1" type="ORF">GCM10011502_30080</name>
</gene>
<sequence length="120" mass="14246">MSKHAEKFIKERYKELEKSIDENYINITIRLPPEDALMLKAMSKSLNFSISSSFTDILSQHLYDMIMSLKDEEFKKFMDEHCHAYETYPSWLNQMFESGIVNKSEIYKDMLSTLKNKDND</sequence>
<name>A0ABQ1IZI5_9GAMM</name>
<accession>A0ABQ1IZI5</accession>
<comment type="caution">
    <text evidence="1">The sequence shown here is derived from an EMBL/GenBank/DDBJ whole genome shotgun (WGS) entry which is preliminary data.</text>
</comment>
<dbReference type="Proteomes" id="UP000646152">
    <property type="component" value="Unassembled WGS sequence"/>
</dbReference>
<organism evidence="1 2">
    <name type="scientific">Oceanisphaera marina</name>
    <dbReference type="NCBI Taxonomy" id="2017550"/>
    <lineage>
        <taxon>Bacteria</taxon>
        <taxon>Pseudomonadati</taxon>
        <taxon>Pseudomonadota</taxon>
        <taxon>Gammaproteobacteria</taxon>
        <taxon>Aeromonadales</taxon>
        <taxon>Aeromonadaceae</taxon>
        <taxon>Oceanisphaera</taxon>
    </lineage>
</organism>
<dbReference type="RefSeq" id="WP_188630962.1">
    <property type="nucleotide sequence ID" value="NZ_BMKE01000048.1"/>
</dbReference>
<evidence type="ECO:0000313" key="2">
    <source>
        <dbReference type="Proteomes" id="UP000646152"/>
    </source>
</evidence>
<evidence type="ECO:0008006" key="3">
    <source>
        <dbReference type="Google" id="ProtNLM"/>
    </source>
</evidence>
<proteinExistence type="predicted"/>